<comment type="caution">
    <text evidence="2">The sequence shown here is derived from an EMBL/GenBank/DDBJ whole genome shotgun (WGS) entry which is preliminary data.</text>
</comment>
<proteinExistence type="predicted"/>
<gene>
    <name evidence="2" type="ORF">C2E20_5809</name>
</gene>
<reference evidence="2 3" key="1">
    <citation type="journal article" date="2018" name="Plant J.">
        <title>Genome sequences of Chlorella sorokiniana UTEX 1602 and Micractinium conductrix SAG 241.80: implications to maltose excretion by a green alga.</title>
        <authorList>
            <person name="Arriola M.B."/>
            <person name="Velmurugan N."/>
            <person name="Zhang Y."/>
            <person name="Plunkett M.H."/>
            <person name="Hondzo H."/>
            <person name="Barney B.M."/>
        </authorList>
    </citation>
    <scope>NUCLEOTIDE SEQUENCE [LARGE SCALE GENOMIC DNA]</scope>
    <source>
        <strain evidence="2 3">SAG 241.80</strain>
    </source>
</reference>
<keyword evidence="3" id="KW-1185">Reference proteome</keyword>
<dbReference type="EMBL" id="LHPF02000018">
    <property type="protein sequence ID" value="PSC70707.1"/>
    <property type="molecule type" value="Genomic_DNA"/>
</dbReference>
<protein>
    <submittedName>
        <fullName evidence="2">Uncharacterized protein</fullName>
    </submittedName>
</protein>
<feature type="region of interest" description="Disordered" evidence="1">
    <location>
        <begin position="604"/>
        <end position="626"/>
    </location>
</feature>
<evidence type="ECO:0000256" key="1">
    <source>
        <dbReference type="SAM" id="MobiDB-lite"/>
    </source>
</evidence>
<sequence length="689" mass="73581">MADQGQHGEGEPARTACQRLREIPKLRGAVVKLLEVEGARVELYRKWFEALKEMESSEELGIKEAMVVWNTAPDMLAAPAGSTELTADEESLLVELYKACLRVLAKVALVIPGQVPPVVESMGRAVVSTLAASRRRASAVGQGEATMHAMAALGRHFSADGDQSGNTLFLQSAQTLGEVDELVGTLGKAGMADLLDLHGLLASVVDEEELPFLLRSGIIVKLRDRVYDIAQEVAGKTPVTWDGTTHKFAGSFAFIEYYNAQGPLAYNATIAVADVAKEKKKAVEGALTGLHETVDKWISTLNEAAVKTADANIDLMHSGDDDVVGTGAMLHLAYRSHDMQQAEDTSTLFHPVLAKVRMMPHQVLLRANVVKQELPLLMAEVGKVVEFLKRPHIEEAVKQRAPMPQLTADALEGMHTVLSPPNNDSNVSGEAAAVINEYLAYIVAPHVLAHFKEMAAKKSPAVFNMLSQQTSGMGLYIHMLNELDTMLIQLSNATLDKYSLRCKSSLEIVGVSRESEVFAERDAAEAAEALAVLAQMVAEHKATPQDDVAPARVKSSQQTAEALATLAQPKVLRAHNFDASITNATPEDDVAYSTPSPATARTVQRAAPSPAPAAPSPARVKSSQQTAEALATLAQPKVLRAHNGPANTAAKVIEASKMVAGRALQTADGEAMESVAKLAGLVDVPAAEP</sequence>
<evidence type="ECO:0000313" key="2">
    <source>
        <dbReference type="EMBL" id="PSC70707.1"/>
    </source>
</evidence>
<dbReference type="AlphaFoldDB" id="A0A2P6V9E1"/>
<organism evidence="2 3">
    <name type="scientific">Micractinium conductrix</name>
    <dbReference type="NCBI Taxonomy" id="554055"/>
    <lineage>
        <taxon>Eukaryota</taxon>
        <taxon>Viridiplantae</taxon>
        <taxon>Chlorophyta</taxon>
        <taxon>core chlorophytes</taxon>
        <taxon>Trebouxiophyceae</taxon>
        <taxon>Chlorellales</taxon>
        <taxon>Chlorellaceae</taxon>
        <taxon>Chlorella clade</taxon>
        <taxon>Micractinium</taxon>
    </lineage>
</organism>
<name>A0A2P6V9E1_9CHLO</name>
<accession>A0A2P6V9E1</accession>
<evidence type="ECO:0000313" key="3">
    <source>
        <dbReference type="Proteomes" id="UP000239649"/>
    </source>
</evidence>
<dbReference type="Proteomes" id="UP000239649">
    <property type="component" value="Unassembled WGS sequence"/>
</dbReference>